<proteinExistence type="predicted"/>
<dbReference type="AlphaFoldDB" id="A0A238Z4Q9"/>
<evidence type="ECO:0000256" key="1">
    <source>
        <dbReference type="SAM" id="MobiDB-lite"/>
    </source>
</evidence>
<sequence>MRKQVFDLLEINLVCVGMFKNVGWRYWLVGSGDVDDVVEGRWLGHEPILYREQKTHRSTEIESEEPVSGQEKRPDCQRHTKAPNSKQTVAYDICGQ</sequence>
<name>A0A238Z4Q9_HALEZ</name>
<evidence type="ECO:0000313" key="3">
    <source>
        <dbReference type="Proteomes" id="UP000198297"/>
    </source>
</evidence>
<evidence type="ECO:0000313" key="2">
    <source>
        <dbReference type="EMBL" id="SNR77901.1"/>
    </source>
</evidence>
<gene>
    <name evidence="2" type="ORF">SAMN06266787_12712</name>
</gene>
<reference evidence="2 3" key="1">
    <citation type="submission" date="2017-06" db="EMBL/GenBank/DDBJ databases">
        <authorList>
            <person name="Kim H.J."/>
            <person name="Triplett B.A."/>
        </authorList>
    </citation>
    <scope>NUCLEOTIDE SEQUENCE [LARGE SCALE GENOMIC DNA]</scope>
    <source>
        <strain evidence="2 3">DSM 19316</strain>
    </source>
</reference>
<dbReference type="Proteomes" id="UP000198297">
    <property type="component" value="Unassembled WGS sequence"/>
</dbReference>
<organism evidence="2 3">
    <name type="scientific">Halorubrum ezzemoulense</name>
    <name type="common">Halorubrum chaoviator</name>
    <dbReference type="NCBI Taxonomy" id="337243"/>
    <lineage>
        <taxon>Archaea</taxon>
        <taxon>Methanobacteriati</taxon>
        <taxon>Methanobacteriota</taxon>
        <taxon>Stenosarchaea group</taxon>
        <taxon>Halobacteria</taxon>
        <taxon>Halobacteriales</taxon>
        <taxon>Haloferacaceae</taxon>
        <taxon>Halorubrum</taxon>
    </lineage>
</organism>
<accession>A0A238Z4Q9</accession>
<protein>
    <submittedName>
        <fullName evidence="2">Uncharacterized protein</fullName>
    </submittedName>
</protein>
<dbReference type="EMBL" id="FZNK01000027">
    <property type="protein sequence ID" value="SNR77901.1"/>
    <property type="molecule type" value="Genomic_DNA"/>
</dbReference>
<feature type="region of interest" description="Disordered" evidence="1">
    <location>
        <begin position="54"/>
        <end position="87"/>
    </location>
</feature>